<accession>A0A6A6HEH6</accession>
<dbReference type="OrthoDB" id="3526561at2759"/>
<evidence type="ECO:0000313" key="2">
    <source>
        <dbReference type="Proteomes" id="UP000800092"/>
    </source>
</evidence>
<sequence>MQANQNLAAKRLDLSARSLDLLSVITKSSDSLADVARDIISWRGREGLSEDQLTFALDAAKDFARPNANGEVISANLEKTASRLYGLQMVMPGAIGRAILADPRLSWLATTQAVLLKYHDLYYSSRALCNLTLTSIVAQDDHRRSAYFARMYPVISKLVESIAIHSTNPGYGVSDLPEALRELPQHFQDAGDFADSVHAIQGADQQQLLVQTEYCVTGLLDWIFNHWQGFVMVSVSNEVLYQAQLGKQTNRLFFIINSICPAEVNCFDPNHLGKVQIAIAVDASTTLETTQTLYTGRTDPLHGRSPCSYRSKLYDIHSSGKDELTELTKKEQVYAKKNAQEILRSIVNLKVLPFRHTSIRLGFKIQTDAGQLLRWWLPKVPGLLQGNYGTSRAISVYVSQNCLASIRSQDGVGLMKYCTASPTLDRAFPSNESIVH</sequence>
<dbReference type="EMBL" id="ML991788">
    <property type="protein sequence ID" value="KAF2235870.1"/>
    <property type="molecule type" value="Genomic_DNA"/>
</dbReference>
<gene>
    <name evidence="1" type="ORF">EV356DRAFT_88490</name>
</gene>
<name>A0A6A6HEH6_VIRVR</name>
<dbReference type="Proteomes" id="UP000800092">
    <property type="component" value="Unassembled WGS sequence"/>
</dbReference>
<protein>
    <submittedName>
        <fullName evidence="1">Uncharacterized protein</fullName>
    </submittedName>
</protein>
<organism evidence="1 2">
    <name type="scientific">Viridothelium virens</name>
    <name type="common">Speckled blister lichen</name>
    <name type="synonym">Trypethelium virens</name>
    <dbReference type="NCBI Taxonomy" id="1048519"/>
    <lineage>
        <taxon>Eukaryota</taxon>
        <taxon>Fungi</taxon>
        <taxon>Dikarya</taxon>
        <taxon>Ascomycota</taxon>
        <taxon>Pezizomycotina</taxon>
        <taxon>Dothideomycetes</taxon>
        <taxon>Dothideomycetes incertae sedis</taxon>
        <taxon>Trypetheliales</taxon>
        <taxon>Trypetheliaceae</taxon>
        <taxon>Viridothelium</taxon>
    </lineage>
</organism>
<reference evidence="1" key="1">
    <citation type="journal article" date="2020" name="Stud. Mycol.">
        <title>101 Dothideomycetes genomes: a test case for predicting lifestyles and emergence of pathogens.</title>
        <authorList>
            <person name="Haridas S."/>
            <person name="Albert R."/>
            <person name="Binder M."/>
            <person name="Bloem J."/>
            <person name="Labutti K."/>
            <person name="Salamov A."/>
            <person name="Andreopoulos B."/>
            <person name="Baker S."/>
            <person name="Barry K."/>
            <person name="Bills G."/>
            <person name="Bluhm B."/>
            <person name="Cannon C."/>
            <person name="Castanera R."/>
            <person name="Culley D."/>
            <person name="Daum C."/>
            <person name="Ezra D."/>
            <person name="Gonzalez J."/>
            <person name="Henrissat B."/>
            <person name="Kuo A."/>
            <person name="Liang C."/>
            <person name="Lipzen A."/>
            <person name="Lutzoni F."/>
            <person name="Magnuson J."/>
            <person name="Mondo S."/>
            <person name="Nolan M."/>
            <person name="Ohm R."/>
            <person name="Pangilinan J."/>
            <person name="Park H.-J."/>
            <person name="Ramirez L."/>
            <person name="Alfaro M."/>
            <person name="Sun H."/>
            <person name="Tritt A."/>
            <person name="Yoshinaga Y."/>
            <person name="Zwiers L.-H."/>
            <person name="Turgeon B."/>
            <person name="Goodwin S."/>
            <person name="Spatafora J."/>
            <person name="Crous P."/>
            <person name="Grigoriev I."/>
        </authorList>
    </citation>
    <scope>NUCLEOTIDE SEQUENCE</scope>
    <source>
        <strain evidence="1">Tuck. ex Michener</strain>
    </source>
</reference>
<proteinExistence type="predicted"/>
<evidence type="ECO:0000313" key="1">
    <source>
        <dbReference type="EMBL" id="KAF2235870.1"/>
    </source>
</evidence>
<dbReference type="AlphaFoldDB" id="A0A6A6HEH6"/>
<keyword evidence="2" id="KW-1185">Reference proteome</keyword>